<evidence type="ECO:0000256" key="16">
    <source>
        <dbReference type="RuleBase" id="RU003750"/>
    </source>
</evidence>
<dbReference type="InterPro" id="IPR050324">
    <property type="entry name" value="CDP-alcohol_PTase-I"/>
</dbReference>
<reference evidence="18" key="1">
    <citation type="submission" date="2021-11" db="EMBL/GenBank/DDBJ databases">
        <title>Genome sequence.</title>
        <authorList>
            <person name="Sun Q."/>
        </authorList>
    </citation>
    <scope>NUCLEOTIDE SEQUENCE</scope>
    <source>
        <strain evidence="18">JC732</strain>
    </source>
</reference>
<evidence type="ECO:0000256" key="2">
    <source>
        <dbReference type="ARBA" id="ARBA00005042"/>
    </source>
</evidence>
<dbReference type="InterPro" id="IPR000462">
    <property type="entry name" value="CDP-OH_P_trans"/>
</dbReference>
<sequence length="204" mass="22007">MTTADAKPTASTKIVNVPNVITMIRFVLSIAVFVLLSLEQFIAANVVFILAASTDWMDGYWARKYNEVTQVGRVFDPFVDKIIICGTFIYLATLSGSEIAAWMAVVVVGREMLVTVLRSFIEGHGGDFSANMPGKIKMVLQCVAAVASMTLLAYLQVAADGPYAAALQWTTIISAWAAVASTVHSGVIYIFAAARMIRDQAIST</sequence>
<name>A0A9X1SHP4_9BACT</name>
<dbReference type="GO" id="GO:0016020">
    <property type="term" value="C:membrane"/>
    <property type="evidence" value="ECO:0007669"/>
    <property type="project" value="UniProtKB-SubCell"/>
</dbReference>
<keyword evidence="8 17" id="KW-0812">Transmembrane</keyword>
<dbReference type="PANTHER" id="PTHR14269">
    <property type="entry name" value="CDP-DIACYLGLYCEROL--GLYCEROL-3-PHOSPHATE 3-PHOSPHATIDYLTRANSFERASE-RELATED"/>
    <property type="match status" value="1"/>
</dbReference>
<proteinExistence type="inferred from homology"/>
<evidence type="ECO:0000256" key="11">
    <source>
        <dbReference type="ARBA" id="ARBA00023136"/>
    </source>
</evidence>
<accession>A0A9X1SHP4</accession>
<dbReference type="EC" id="2.7.8.5" evidence="4 15"/>
<keyword evidence="6" id="KW-0444">Lipid biosynthesis</keyword>
<dbReference type="PIRSF" id="PIRSF000847">
    <property type="entry name" value="Phos_ph_gly_syn"/>
    <property type="match status" value="1"/>
</dbReference>
<dbReference type="PROSITE" id="PS00379">
    <property type="entry name" value="CDP_ALCOHOL_P_TRANSF"/>
    <property type="match status" value="1"/>
</dbReference>
<evidence type="ECO:0000256" key="7">
    <source>
        <dbReference type="ARBA" id="ARBA00022679"/>
    </source>
</evidence>
<feature type="transmembrane region" description="Helical" evidence="17">
    <location>
        <begin position="169"/>
        <end position="192"/>
    </location>
</feature>
<evidence type="ECO:0000256" key="9">
    <source>
        <dbReference type="ARBA" id="ARBA00022989"/>
    </source>
</evidence>
<dbReference type="Pfam" id="PF01066">
    <property type="entry name" value="CDP-OH_P_transf"/>
    <property type="match status" value="1"/>
</dbReference>
<dbReference type="AlphaFoldDB" id="A0A9X1SHP4"/>
<comment type="caution">
    <text evidence="18">The sequence shown here is derived from an EMBL/GenBank/DDBJ whole genome shotgun (WGS) entry which is preliminary data.</text>
</comment>
<evidence type="ECO:0000256" key="8">
    <source>
        <dbReference type="ARBA" id="ARBA00022692"/>
    </source>
</evidence>
<dbReference type="PANTHER" id="PTHR14269:SF62">
    <property type="entry name" value="CDP-DIACYLGLYCEROL--GLYCEROL-3-PHOSPHATE 3-PHOSPHATIDYLTRANSFERASE 1, CHLOROPLASTIC"/>
    <property type="match status" value="1"/>
</dbReference>
<keyword evidence="13" id="KW-1208">Phospholipid metabolism</keyword>
<keyword evidence="19" id="KW-1185">Reference proteome</keyword>
<evidence type="ECO:0000256" key="17">
    <source>
        <dbReference type="SAM" id="Phobius"/>
    </source>
</evidence>
<feature type="transmembrane region" description="Helical" evidence="17">
    <location>
        <begin position="26"/>
        <end position="53"/>
    </location>
</feature>
<evidence type="ECO:0000313" key="19">
    <source>
        <dbReference type="Proteomes" id="UP001139103"/>
    </source>
</evidence>
<dbReference type="GO" id="GO:0046474">
    <property type="term" value="P:glycerophospholipid biosynthetic process"/>
    <property type="evidence" value="ECO:0007669"/>
    <property type="project" value="TreeGrafter"/>
</dbReference>
<evidence type="ECO:0000256" key="10">
    <source>
        <dbReference type="ARBA" id="ARBA00023098"/>
    </source>
</evidence>
<evidence type="ECO:0000256" key="1">
    <source>
        <dbReference type="ARBA" id="ARBA00004141"/>
    </source>
</evidence>
<evidence type="ECO:0000256" key="5">
    <source>
        <dbReference type="ARBA" id="ARBA00014944"/>
    </source>
</evidence>
<comment type="similarity">
    <text evidence="3 16">Belongs to the CDP-alcohol phosphatidyltransferase class-I family.</text>
</comment>
<protein>
    <recommendedName>
        <fullName evidence="5 15">CDP-diacylglycerol--glycerol-3-phosphate 3-phosphatidyltransferase</fullName>
        <ecNumber evidence="4 15">2.7.8.5</ecNumber>
    </recommendedName>
</protein>
<evidence type="ECO:0000256" key="12">
    <source>
        <dbReference type="ARBA" id="ARBA00023209"/>
    </source>
</evidence>
<comment type="catalytic activity">
    <reaction evidence="14">
        <text>a CDP-1,2-diacyl-sn-glycerol + sn-glycerol 3-phosphate = a 1,2-diacyl-sn-glycero-3-phospho-(1'-sn-glycero-3'-phosphate) + CMP + H(+)</text>
        <dbReference type="Rhea" id="RHEA:12593"/>
        <dbReference type="ChEBI" id="CHEBI:15378"/>
        <dbReference type="ChEBI" id="CHEBI:57597"/>
        <dbReference type="ChEBI" id="CHEBI:58332"/>
        <dbReference type="ChEBI" id="CHEBI:60110"/>
        <dbReference type="ChEBI" id="CHEBI:60377"/>
        <dbReference type="EC" id="2.7.8.5"/>
    </reaction>
</comment>
<dbReference type="InterPro" id="IPR048254">
    <property type="entry name" value="CDP_ALCOHOL_P_TRANSF_CS"/>
</dbReference>
<evidence type="ECO:0000256" key="4">
    <source>
        <dbReference type="ARBA" id="ARBA00013170"/>
    </source>
</evidence>
<keyword evidence="11 17" id="KW-0472">Membrane</keyword>
<feature type="transmembrane region" description="Helical" evidence="17">
    <location>
        <begin position="138"/>
        <end position="157"/>
    </location>
</feature>
<dbReference type="RefSeq" id="WP_230215679.1">
    <property type="nucleotide sequence ID" value="NZ_JAJKFT010000002.1"/>
</dbReference>
<evidence type="ECO:0000256" key="15">
    <source>
        <dbReference type="NCBIfam" id="TIGR00560"/>
    </source>
</evidence>
<evidence type="ECO:0000256" key="14">
    <source>
        <dbReference type="ARBA" id="ARBA00048586"/>
    </source>
</evidence>
<dbReference type="EMBL" id="JAJKFT010000002">
    <property type="protein sequence ID" value="MCC9627374.1"/>
    <property type="molecule type" value="Genomic_DNA"/>
</dbReference>
<dbReference type="Proteomes" id="UP001139103">
    <property type="component" value="Unassembled WGS sequence"/>
</dbReference>
<dbReference type="Gene3D" id="1.20.120.1760">
    <property type="match status" value="1"/>
</dbReference>
<dbReference type="InterPro" id="IPR004570">
    <property type="entry name" value="Phosphatidylglycerol_P_synth"/>
</dbReference>
<keyword evidence="10" id="KW-0443">Lipid metabolism</keyword>
<comment type="subcellular location">
    <subcellularLocation>
        <location evidence="1">Membrane</location>
        <topology evidence="1">Multi-pass membrane protein</topology>
    </subcellularLocation>
</comment>
<evidence type="ECO:0000256" key="6">
    <source>
        <dbReference type="ARBA" id="ARBA00022516"/>
    </source>
</evidence>
<dbReference type="InterPro" id="IPR043130">
    <property type="entry name" value="CDP-OH_PTrfase_TM_dom"/>
</dbReference>
<evidence type="ECO:0000256" key="13">
    <source>
        <dbReference type="ARBA" id="ARBA00023264"/>
    </source>
</evidence>
<comment type="pathway">
    <text evidence="2">Phospholipid metabolism; phosphatidylglycerol biosynthesis; phosphatidylglycerol from CDP-diacylglycerol: step 1/2.</text>
</comment>
<gene>
    <name evidence="18" type="primary">pgsA</name>
    <name evidence="18" type="ORF">LOC68_03110</name>
</gene>
<evidence type="ECO:0000313" key="18">
    <source>
        <dbReference type="EMBL" id="MCC9627374.1"/>
    </source>
</evidence>
<evidence type="ECO:0000256" key="3">
    <source>
        <dbReference type="ARBA" id="ARBA00010441"/>
    </source>
</evidence>
<keyword evidence="9 17" id="KW-1133">Transmembrane helix</keyword>
<dbReference type="GO" id="GO:0008444">
    <property type="term" value="F:CDP-diacylglycerol-glycerol-3-phosphate 3-phosphatidyltransferase activity"/>
    <property type="evidence" value="ECO:0007669"/>
    <property type="project" value="UniProtKB-UniRule"/>
</dbReference>
<dbReference type="NCBIfam" id="TIGR00560">
    <property type="entry name" value="pgsA"/>
    <property type="match status" value="1"/>
</dbReference>
<organism evidence="18 19">
    <name type="scientific">Blastopirellula sediminis</name>
    <dbReference type="NCBI Taxonomy" id="2894196"/>
    <lineage>
        <taxon>Bacteria</taxon>
        <taxon>Pseudomonadati</taxon>
        <taxon>Planctomycetota</taxon>
        <taxon>Planctomycetia</taxon>
        <taxon>Pirellulales</taxon>
        <taxon>Pirellulaceae</taxon>
        <taxon>Blastopirellula</taxon>
    </lineage>
</organism>
<keyword evidence="7 16" id="KW-0808">Transferase</keyword>
<keyword evidence="12" id="KW-0594">Phospholipid biosynthesis</keyword>